<evidence type="ECO:0000313" key="2">
    <source>
        <dbReference type="Proteomes" id="UP000034410"/>
    </source>
</evidence>
<dbReference type="InterPro" id="IPR009367">
    <property type="entry name" value="Elm1-like"/>
</dbReference>
<organism evidence="1 2">
    <name type="scientific">Sedimenticola thiotaurini</name>
    <dbReference type="NCBI Taxonomy" id="1543721"/>
    <lineage>
        <taxon>Bacteria</taxon>
        <taxon>Pseudomonadati</taxon>
        <taxon>Pseudomonadota</taxon>
        <taxon>Gammaproteobacteria</taxon>
        <taxon>Chromatiales</taxon>
        <taxon>Sedimenticolaceae</taxon>
        <taxon>Sedimenticola</taxon>
    </lineage>
</organism>
<dbReference type="SUPFAM" id="SSF53756">
    <property type="entry name" value="UDP-Glycosyltransferase/glycogen phosphorylase"/>
    <property type="match status" value="1"/>
</dbReference>
<protein>
    <recommendedName>
        <fullName evidence="3">Nucleoside-diphosphate sugar epimerase</fullName>
    </recommendedName>
</protein>
<dbReference type="Proteomes" id="UP000034410">
    <property type="component" value="Chromosome"/>
</dbReference>
<sequence>MRKLRLWCLSDGVPGHFNQSKGLIKSLEHGYDVEIQWIDSRLKLPPLRRLMRKLLNKNVQRYAGWIEKLHTIELPAENQLPDLLISTGGNTAYINIALAQRYGCKNFFIGSLRGLDPALFTRVFTIEPVGAANNIVMSLAPTPMSWDQLEAAGKPLKASHDKPLWTMLIGGSTREYRYSADNWAAIADGMNQLAAKHGIKWLVTTSRRTEEQAEQILCERLEPAVIADAVWYKQEPRKIMAAYLGAAEQIFCTEDSLSMLTEAVSAGKPVTAIQPDDFEPEVRYENALCRLVGRGWITRIPADQLATIQLGTATSQSEEPSIQLWKQISESLDLVSRES</sequence>
<reference evidence="1 2" key="1">
    <citation type="journal article" date="2015" name="Genome Announc.">
        <title>Complete Genome Sequence of Sedimenticola thiotaurini Strain SIP-G1, a Polyphosphate- and Polyhydroxyalkanoate-Accumulating Sulfur-Oxidizing Gammaproteobacterium Isolated from Salt Marsh Sediments.</title>
        <authorList>
            <person name="Flood B.E."/>
            <person name="Jones D.S."/>
            <person name="Bailey J.V."/>
        </authorList>
    </citation>
    <scope>NUCLEOTIDE SEQUENCE [LARGE SCALE GENOMIC DNA]</scope>
    <source>
        <strain evidence="1 2">SIP-G1</strain>
    </source>
</reference>
<accession>A0A0F7K1M6</accession>
<evidence type="ECO:0000313" key="1">
    <source>
        <dbReference type="EMBL" id="AKH20858.1"/>
    </source>
</evidence>
<keyword evidence="2" id="KW-1185">Reference proteome</keyword>
<dbReference type="AlphaFoldDB" id="A0A0F7K1M6"/>
<gene>
    <name evidence="1" type="ORF">AAY24_11415</name>
</gene>
<dbReference type="Pfam" id="PF06258">
    <property type="entry name" value="Mito_fiss_Elm1"/>
    <property type="match status" value="1"/>
</dbReference>
<proteinExistence type="predicted"/>
<dbReference type="RefSeq" id="WP_046859788.1">
    <property type="nucleotide sequence ID" value="NZ_CP011412.1"/>
</dbReference>
<dbReference type="OrthoDB" id="1865at2"/>
<name>A0A0F7K1M6_9GAMM</name>
<dbReference type="EMBL" id="CP011412">
    <property type="protein sequence ID" value="AKH20858.1"/>
    <property type="molecule type" value="Genomic_DNA"/>
</dbReference>
<dbReference type="KEGG" id="seds:AAY24_11415"/>
<evidence type="ECO:0008006" key="3">
    <source>
        <dbReference type="Google" id="ProtNLM"/>
    </source>
</evidence>